<keyword evidence="4 7" id="KW-0032">Aminotransferase</keyword>
<dbReference type="EMBL" id="CP062806">
    <property type="protein sequence ID" value="QOT82030.1"/>
    <property type="molecule type" value="Genomic_DNA"/>
</dbReference>
<evidence type="ECO:0000256" key="7">
    <source>
        <dbReference type="RuleBase" id="RU000481"/>
    </source>
</evidence>
<dbReference type="InterPro" id="IPR015424">
    <property type="entry name" value="PyrdxlP-dep_Trfase"/>
</dbReference>
<geneLocation type="plasmid" evidence="9 10">
    <name>pRK1-2</name>
</geneLocation>
<evidence type="ECO:0000256" key="6">
    <source>
        <dbReference type="ARBA" id="ARBA00022898"/>
    </source>
</evidence>
<protein>
    <recommendedName>
        <fullName evidence="7">Aminotransferase</fullName>
        <ecNumber evidence="7">2.6.1.-</ecNumber>
    </recommendedName>
</protein>
<evidence type="ECO:0000256" key="3">
    <source>
        <dbReference type="ARBA" id="ARBA00011738"/>
    </source>
</evidence>
<proteinExistence type="inferred from homology"/>
<dbReference type="Gene3D" id="3.90.1150.10">
    <property type="entry name" value="Aspartate Aminotransferase, domain 1"/>
    <property type="match status" value="1"/>
</dbReference>
<evidence type="ECO:0000313" key="9">
    <source>
        <dbReference type="EMBL" id="QOT82030.1"/>
    </source>
</evidence>
<dbReference type="RefSeq" id="WP_150993496.1">
    <property type="nucleotide sequence ID" value="NZ_CP062806.1"/>
</dbReference>
<feature type="domain" description="Aminotransferase class I/classII large" evidence="8">
    <location>
        <begin position="28"/>
        <end position="392"/>
    </location>
</feature>
<evidence type="ECO:0000259" key="8">
    <source>
        <dbReference type="Pfam" id="PF00155"/>
    </source>
</evidence>
<name>A0A643FJC2_9BURK</name>
<keyword evidence="6" id="KW-0663">Pyridoxal phosphate</keyword>
<sequence>MFLSTIPMAARDPILGLNEQFSQDPRNDKVNLAVGVYYDDSGKIPLLDCIAEAEASLVASRLARGYQPIDGPTAFQDAVLPVVFGPMGNLSDARRIATVQTVGGTSALRLAADFLRQWGGADHAMVSDPTWDNHRGVLGGAGLYVGTYRYLSAGAKTPDLDGMIADLSSAAPGTVVVLHACCHNPTGYDLPAEAWSAVMETIARRQLIPLLDNAYQGFGDGLEDDASVVRTFLSSGLPFLVATSLSKNFSLYGERVGALSVVCPDTEAAARVRSQLKGLIRTNYSNPPSHGGRLVTTVLSTPALREHWQAELESIRLRILRVRQHLATALQSYGIDKDFSFITRQKGMFSYSGLDAVQMRRLREDHGIYGVDTGRICVAALNSRNLEQIAKAMACAFQAQAAALSS</sequence>
<keyword evidence="9" id="KW-0614">Plasmid</keyword>
<evidence type="ECO:0000256" key="1">
    <source>
        <dbReference type="ARBA" id="ARBA00001933"/>
    </source>
</evidence>
<comment type="subunit">
    <text evidence="3">Homodimer.</text>
</comment>
<reference evidence="9 10" key="1">
    <citation type="submission" date="2020-10" db="EMBL/GenBank/DDBJ databases">
        <title>Complete genome sequence of Cupriavidus basilensis CCUG 49340T.</title>
        <authorList>
            <person name="Salva-Serra F."/>
            <person name="Donoso R.A."/>
            <person name="Cho K.H."/>
            <person name="Yoo J.A."/>
            <person name="Lee K."/>
            <person name="Yoon S.-H."/>
            <person name="Perez-Pantoja D."/>
            <person name="Moore E.R.B."/>
        </authorList>
    </citation>
    <scope>NUCLEOTIDE SEQUENCE [LARGE SCALE GENOMIC DNA]</scope>
    <source>
        <strain evidence="10">CCUG 49340</strain>
        <plasmid evidence="9 10">pRK1-2</plasmid>
    </source>
</reference>
<dbReference type="AlphaFoldDB" id="A0A643FJC2"/>
<evidence type="ECO:0000313" key="10">
    <source>
        <dbReference type="Proteomes" id="UP000397656"/>
    </source>
</evidence>
<dbReference type="PANTHER" id="PTHR11879:SF37">
    <property type="entry name" value="AROMATIC-AMINO-ACID AMINOTRANSFERASE"/>
    <property type="match status" value="1"/>
</dbReference>
<comment type="similarity">
    <text evidence="2 7">Belongs to the class-I pyridoxal-phosphate-dependent aminotransferase family.</text>
</comment>
<evidence type="ECO:0000256" key="5">
    <source>
        <dbReference type="ARBA" id="ARBA00022679"/>
    </source>
</evidence>
<dbReference type="CDD" id="cd00609">
    <property type="entry name" value="AAT_like"/>
    <property type="match status" value="1"/>
</dbReference>
<dbReference type="SUPFAM" id="SSF53383">
    <property type="entry name" value="PLP-dependent transferases"/>
    <property type="match status" value="1"/>
</dbReference>
<dbReference type="GO" id="GO:0005829">
    <property type="term" value="C:cytosol"/>
    <property type="evidence" value="ECO:0007669"/>
    <property type="project" value="TreeGrafter"/>
</dbReference>
<organism evidence="9 10">
    <name type="scientific">Cupriavidus basilensis</name>
    <dbReference type="NCBI Taxonomy" id="68895"/>
    <lineage>
        <taxon>Bacteria</taxon>
        <taxon>Pseudomonadati</taxon>
        <taxon>Pseudomonadota</taxon>
        <taxon>Betaproteobacteria</taxon>
        <taxon>Burkholderiales</taxon>
        <taxon>Burkholderiaceae</taxon>
        <taxon>Cupriavidus</taxon>
    </lineage>
</organism>
<dbReference type="InterPro" id="IPR004838">
    <property type="entry name" value="NHTrfase_class1_PyrdxlP-BS"/>
</dbReference>
<evidence type="ECO:0000256" key="4">
    <source>
        <dbReference type="ARBA" id="ARBA00022576"/>
    </source>
</evidence>
<dbReference type="PROSITE" id="PS00105">
    <property type="entry name" value="AA_TRANSFER_CLASS_1"/>
    <property type="match status" value="1"/>
</dbReference>
<dbReference type="Proteomes" id="UP000397656">
    <property type="component" value="Plasmid pRK1-2"/>
</dbReference>
<dbReference type="PRINTS" id="PR00799">
    <property type="entry name" value="TRANSAMINASE"/>
</dbReference>
<dbReference type="PANTHER" id="PTHR11879">
    <property type="entry name" value="ASPARTATE AMINOTRANSFERASE"/>
    <property type="match status" value="1"/>
</dbReference>
<gene>
    <name evidence="9" type="ORF">F7R26_037655</name>
</gene>
<dbReference type="GO" id="GO:0004838">
    <property type="term" value="F:L-tyrosine-2-oxoglutarate transaminase activity"/>
    <property type="evidence" value="ECO:0007669"/>
    <property type="project" value="TreeGrafter"/>
</dbReference>
<keyword evidence="5 7" id="KW-0808">Transferase</keyword>
<evidence type="ECO:0000256" key="2">
    <source>
        <dbReference type="ARBA" id="ARBA00007441"/>
    </source>
</evidence>
<dbReference type="Pfam" id="PF00155">
    <property type="entry name" value="Aminotran_1_2"/>
    <property type="match status" value="1"/>
</dbReference>
<dbReference type="EC" id="2.6.1.-" evidence="7"/>
<dbReference type="GO" id="GO:0042802">
    <property type="term" value="F:identical protein binding"/>
    <property type="evidence" value="ECO:0007669"/>
    <property type="project" value="TreeGrafter"/>
</dbReference>
<dbReference type="GO" id="GO:0030170">
    <property type="term" value="F:pyridoxal phosphate binding"/>
    <property type="evidence" value="ECO:0007669"/>
    <property type="project" value="InterPro"/>
</dbReference>
<dbReference type="InterPro" id="IPR000796">
    <property type="entry name" value="Asp_trans"/>
</dbReference>
<dbReference type="InterPro" id="IPR004839">
    <property type="entry name" value="Aminotransferase_I/II_large"/>
</dbReference>
<dbReference type="GeneID" id="98406700"/>
<dbReference type="Gene3D" id="3.40.640.10">
    <property type="entry name" value="Type I PLP-dependent aspartate aminotransferase-like (Major domain)"/>
    <property type="match status" value="1"/>
</dbReference>
<comment type="cofactor">
    <cofactor evidence="1 7">
        <name>pyridoxal 5'-phosphate</name>
        <dbReference type="ChEBI" id="CHEBI:597326"/>
    </cofactor>
</comment>
<accession>A0A643FJC2</accession>
<dbReference type="InterPro" id="IPR015421">
    <property type="entry name" value="PyrdxlP-dep_Trfase_major"/>
</dbReference>
<dbReference type="InterPro" id="IPR015422">
    <property type="entry name" value="PyrdxlP-dep_Trfase_small"/>
</dbReference>
<dbReference type="GO" id="GO:0033585">
    <property type="term" value="P:L-phenylalanine biosynthetic process from chorismate via phenylpyruvate"/>
    <property type="evidence" value="ECO:0007669"/>
    <property type="project" value="TreeGrafter"/>
</dbReference>
<dbReference type="NCBIfam" id="NF006719">
    <property type="entry name" value="PRK09257.1"/>
    <property type="match status" value="1"/>
</dbReference>